<evidence type="ECO:0000313" key="12">
    <source>
        <dbReference type="Proteomes" id="UP000593892"/>
    </source>
</evidence>
<dbReference type="InterPro" id="IPR036942">
    <property type="entry name" value="Beta-barrel_TonB_sf"/>
</dbReference>
<comment type="subcellular location">
    <subcellularLocation>
        <location evidence="1 7">Cell outer membrane</location>
        <topology evidence="1 7">Multi-pass membrane protein</topology>
    </subcellularLocation>
</comment>
<evidence type="ECO:0000256" key="1">
    <source>
        <dbReference type="ARBA" id="ARBA00004571"/>
    </source>
</evidence>
<keyword evidence="6 7" id="KW-0998">Cell outer membrane</keyword>
<dbReference type="Pfam" id="PF13620">
    <property type="entry name" value="CarboxypepD_reg"/>
    <property type="match status" value="1"/>
</dbReference>
<evidence type="ECO:0000259" key="9">
    <source>
        <dbReference type="Pfam" id="PF07715"/>
    </source>
</evidence>
<dbReference type="PANTHER" id="PTHR30069:SF46">
    <property type="entry name" value="OAR PROTEIN"/>
    <property type="match status" value="1"/>
</dbReference>
<reference evidence="11 12" key="1">
    <citation type="submission" date="2020-10" db="EMBL/GenBank/DDBJ databases">
        <title>Complete genome sequence of Paludibaculum fermentans P105T, a facultatively anaerobic acidobacterium capable of dissimilatory Fe(III) reduction.</title>
        <authorList>
            <person name="Dedysh S.N."/>
            <person name="Beletsky A.V."/>
            <person name="Kulichevskaya I.S."/>
            <person name="Mardanov A.V."/>
            <person name="Ravin N.V."/>
        </authorList>
    </citation>
    <scope>NUCLEOTIDE SEQUENCE [LARGE SCALE GENOMIC DNA]</scope>
    <source>
        <strain evidence="11 12">P105</strain>
    </source>
</reference>
<dbReference type="PROSITE" id="PS52016">
    <property type="entry name" value="TONB_DEPENDENT_REC_3"/>
    <property type="match status" value="1"/>
</dbReference>
<dbReference type="Gene3D" id="2.40.170.20">
    <property type="entry name" value="TonB-dependent receptor, beta-barrel domain"/>
    <property type="match status" value="1"/>
</dbReference>
<feature type="domain" description="TonB-dependent transporter Oar-like beta-barrel" evidence="10">
    <location>
        <begin position="325"/>
        <end position="799"/>
    </location>
</feature>
<feature type="compositionally biased region" description="Low complexity" evidence="8">
    <location>
        <begin position="802"/>
        <end position="818"/>
    </location>
</feature>
<evidence type="ECO:0000313" key="11">
    <source>
        <dbReference type="EMBL" id="QOY91397.1"/>
    </source>
</evidence>
<dbReference type="InterPro" id="IPR008969">
    <property type="entry name" value="CarboxyPept-like_regulatory"/>
</dbReference>
<evidence type="ECO:0000256" key="2">
    <source>
        <dbReference type="ARBA" id="ARBA00022448"/>
    </source>
</evidence>
<dbReference type="Proteomes" id="UP000593892">
    <property type="component" value="Chromosome"/>
</dbReference>
<keyword evidence="4 7" id="KW-0812">Transmembrane</keyword>
<dbReference type="SUPFAM" id="SSF49464">
    <property type="entry name" value="Carboxypeptidase regulatory domain-like"/>
    <property type="match status" value="1"/>
</dbReference>
<name>A0A7S7NX39_PALFE</name>
<dbReference type="InterPro" id="IPR039426">
    <property type="entry name" value="TonB-dep_rcpt-like"/>
</dbReference>
<dbReference type="InterPro" id="IPR037066">
    <property type="entry name" value="Plug_dom_sf"/>
</dbReference>
<evidence type="ECO:0000256" key="8">
    <source>
        <dbReference type="SAM" id="MobiDB-lite"/>
    </source>
</evidence>
<organism evidence="11 12">
    <name type="scientific">Paludibaculum fermentans</name>
    <dbReference type="NCBI Taxonomy" id="1473598"/>
    <lineage>
        <taxon>Bacteria</taxon>
        <taxon>Pseudomonadati</taxon>
        <taxon>Acidobacteriota</taxon>
        <taxon>Terriglobia</taxon>
        <taxon>Bryobacterales</taxon>
        <taxon>Bryobacteraceae</taxon>
        <taxon>Paludibaculum</taxon>
    </lineage>
</organism>
<proteinExistence type="inferred from homology"/>
<evidence type="ECO:0000256" key="4">
    <source>
        <dbReference type="ARBA" id="ARBA00022692"/>
    </source>
</evidence>
<dbReference type="GO" id="GO:0015344">
    <property type="term" value="F:siderophore uptake transmembrane transporter activity"/>
    <property type="evidence" value="ECO:0007669"/>
    <property type="project" value="TreeGrafter"/>
</dbReference>
<evidence type="ECO:0000256" key="7">
    <source>
        <dbReference type="PROSITE-ProRule" id="PRU01360"/>
    </source>
</evidence>
<gene>
    <name evidence="11" type="ORF">IRI77_16030</name>
</gene>
<sequence length="1014" mass="110990">MALAVLMGTLMMAQERFSTIRGVVKDASGSVIPGVSVTLLNSETGRPNSVETNDTGIYIARNLEPGRYEIRFEKTGFARVDLKEVSLSLGRETTADAVLEIGATQQAVQVTEAAPLIDTGGVTISSNVTAEEFNLLPKARSFQSVVLLSPGVNSGQIEGGFQINGASGAENQFFVDGVSTNSLVDGRSRQNGAFEFLQEVQVKTGGIDAEYGGALGGVVSAITKSGGNQFHGEAHYFYGGSGIAAGPVERLLLLNPYSNAGVNPSYQQDSKNPNNQHEFGGSLGGYLVKDRLWFFSSYSPQFVRRENTYLFSSGTERDTIENKVTSQQLFNKASWNAAKNVRVTASWLWTPTKNTGILPAYNGYGNAVISSKAANAPLKTQGWTQPQSNYSGQVDWTISSTSLLSFRGGRFWDNFRTWGIPTTASVTYQTSSVGIPDVPANLQQAAGYLNTPRTQQTFYDITTRTYFQGDFSKFLTGFLGSHDIKIGAGVQKNVNSVDVSYPGGGYVWVYWGTPLNIPGGGTDGGKYGYYEVDNTGTRGGTGGRMVNMYIQDHWRLTPRLSLTLGLRTENEHVPSFNRAVRDDAFSFGFSQKLSPRLGLSWDVTGKGKLKVYASYGRYYDWVKYETSRGTFGGDFWTVKYRALDTTDVFSLSGVNMPGRNIWPFGDYEDRRLASFDAVAKDLKPMSTDIYNAGVEYMLSNSLVVRAGYVRNHLVRTIEDMGALVNGSETYIFANPGEGDAKKFATSTATPVFDTPKPQRDYDALELSINKRFSNRFFASANYVYSRLYGNYAGLGNSDEIRTPTTGTSSATTQQSGGSIARPGSTGSRAWDLDQYLFDAHGNFVTGRLATDRPHVFKAYGSYKFKWGTDVGGFFYGGSGTPMSTVVMQRQRIPLFVEGRGSMGRSPLLTQTDLVVGHELKFGETKRLRFEFNAQNVFNQKTSRHTFNQLNRGNASGDPASALDLTNTNLFNGYDYLGMLKSIASTGKDPYDPRYGMADLFNPGFTGRVMVKFVF</sequence>
<dbReference type="Gene3D" id="2.170.130.10">
    <property type="entry name" value="TonB-dependent receptor, plug domain"/>
    <property type="match status" value="1"/>
</dbReference>
<dbReference type="KEGG" id="pfer:IRI77_16030"/>
<dbReference type="EMBL" id="CP063849">
    <property type="protein sequence ID" value="QOY91397.1"/>
    <property type="molecule type" value="Genomic_DNA"/>
</dbReference>
<protein>
    <submittedName>
        <fullName evidence="11">TonB-dependent receptor</fullName>
    </submittedName>
</protein>
<keyword evidence="12" id="KW-1185">Reference proteome</keyword>
<dbReference type="Pfam" id="PF07715">
    <property type="entry name" value="Plug"/>
    <property type="match status" value="1"/>
</dbReference>
<evidence type="ECO:0000256" key="6">
    <source>
        <dbReference type="ARBA" id="ARBA00023237"/>
    </source>
</evidence>
<dbReference type="Pfam" id="PF25183">
    <property type="entry name" value="OMP_b-brl_4"/>
    <property type="match status" value="2"/>
</dbReference>
<evidence type="ECO:0000259" key="10">
    <source>
        <dbReference type="Pfam" id="PF25183"/>
    </source>
</evidence>
<dbReference type="AlphaFoldDB" id="A0A7S7NX39"/>
<comment type="similarity">
    <text evidence="7">Belongs to the TonB-dependent receptor family.</text>
</comment>
<dbReference type="PANTHER" id="PTHR30069">
    <property type="entry name" value="TONB-DEPENDENT OUTER MEMBRANE RECEPTOR"/>
    <property type="match status" value="1"/>
</dbReference>
<evidence type="ECO:0000256" key="5">
    <source>
        <dbReference type="ARBA" id="ARBA00023136"/>
    </source>
</evidence>
<dbReference type="SUPFAM" id="SSF56935">
    <property type="entry name" value="Porins"/>
    <property type="match status" value="1"/>
</dbReference>
<dbReference type="GO" id="GO:0009279">
    <property type="term" value="C:cell outer membrane"/>
    <property type="evidence" value="ECO:0007669"/>
    <property type="project" value="UniProtKB-SubCell"/>
</dbReference>
<keyword evidence="11" id="KW-0675">Receptor</keyword>
<evidence type="ECO:0000256" key="3">
    <source>
        <dbReference type="ARBA" id="ARBA00022452"/>
    </source>
</evidence>
<feature type="domain" description="TonB-dependent transporter Oar-like beta-barrel" evidence="10">
    <location>
        <begin position="222"/>
        <end position="312"/>
    </location>
</feature>
<dbReference type="InterPro" id="IPR012910">
    <property type="entry name" value="Plug_dom"/>
</dbReference>
<feature type="region of interest" description="Disordered" evidence="8">
    <location>
        <begin position="799"/>
        <end position="825"/>
    </location>
</feature>
<keyword evidence="2 7" id="KW-0813">Transport</keyword>
<dbReference type="RefSeq" id="WP_194453051.1">
    <property type="nucleotide sequence ID" value="NZ_CP063849.1"/>
</dbReference>
<dbReference type="Gene3D" id="2.60.40.1120">
    <property type="entry name" value="Carboxypeptidase-like, regulatory domain"/>
    <property type="match status" value="1"/>
</dbReference>
<dbReference type="InterPro" id="IPR057601">
    <property type="entry name" value="Oar-like_b-barrel"/>
</dbReference>
<keyword evidence="5 7" id="KW-0472">Membrane</keyword>
<keyword evidence="3 7" id="KW-1134">Transmembrane beta strand</keyword>
<feature type="domain" description="TonB-dependent receptor plug" evidence="9">
    <location>
        <begin position="126"/>
        <end position="218"/>
    </location>
</feature>
<dbReference type="GO" id="GO:0044718">
    <property type="term" value="P:siderophore transmembrane transport"/>
    <property type="evidence" value="ECO:0007669"/>
    <property type="project" value="TreeGrafter"/>
</dbReference>
<accession>A0A7S7NX39</accession>